<reference evidence="3" key="1">
    <citation type="submission" date="2021-02" db="EMBL/GenBank/DDBJ databases">
        <authorList>
            <person name="Nowell W R."/>
        </authorList>
    </citation>
    <scope>NUCLEOTIDE SEQUENCE</scope>
</reference>
<dbReference type="GO" id="GO:0005829">
    <property type="term" value="C:cytosol"/>
    <property type="evidence" value="ECO:0007669"/>
    <property type="project" value="TreeGrafter"/>
</dbReference>
<dbReference type="Proteomes" id="UP000663844">
    <property type="component" value="Unassembled WGS sequence"/>
</dbReference>
<feature type="non-terminal residue" evidence="3">
    <location>
        <position position="1"/>
    </location>
</feature>
<comment type="caution">
    <text evidence="3">The sequence shown here is derived from an EMBL/GenBank/DDBJ whole genome shotgun (WGS) entry which is preliminary data.</text>
</comment>
<evidence type="ECO:0000313" key="4">
    <source>
        <dbReference type="Proteomes" id="UP000663844"/>
    </source>
</evidence>
<feature type="non-terminal residue" evidence="3">
    <location>
        <position position="158"/>
    </location>
</feature>
<dbReference type="EMBL" id="CAJOAZ010024851">
    <property type="protein sequence ID" value="CAF4388144.1"/>
    <property type="molecule type" value="Genomic_DNA"/>
</dbReference>
<dbReference type="PRINTS" id="PR00599">
    <property type="entry name" value="MAPEPTIDASE"/>
</dbReference>
<name>A0A820NFX0_9BILA</name>
<dbReference type="EMBL" id="CAJNOG010006201">
    <property type="protein sequence ID" value="CAF1558059.1"/>
    <property type="molecule type" value="Genomic_DNA"/>
</dbReference>
<dbReference type="SUPFAM" id="SSF55920">
    <property type="entry name" value="Creatinase/aminopeptidase"/>
    <property type="match status" value="1"/>
</dbReference>
<accession>A0A820NFX0</accession>
<evidence type="ECO:0000313" key="3">
    <source>
        <dbReference type="EMBL" id="CAF4388144.1"/>
    </source>
</evidence>
<protein>
    <recommendedName>
        <fullName evidence="1">Peptidase M24 domain-containing protein</fullName>
    </recommendedName>
</protein>
<dbReference type="Gene3D" id="3.90.230.10">
    <property type="entry name" value="Creatinase/methionine aminopeptidase superfamily"/>
    <property type="match status" value="1"/>
</dbReference>
<dbReference type="Pfam" id="PF00557">
    <property type="entry name" value="Peptidase_M24"/>
    <property type="match status" value="1"/>
</dbReference>
<proteinExistence type="predicted"/>
<dbReference type="InterPro" id="IPR001714">
    <property type="entry name" value="Pept_M24_MAP"/>
</dbReference>
<dbReference type="Proteomes" id="UP000663845">
    <property type="component" value="Unassembled WGS sequence"/>
</dbReference>
<feature type="domain" description="Peptidase M24" evidence="1">
    <location>
        <begin position="59"/>
        <end position="157"/>
    </location>
</feature>
<gene>
    <name evidence="2" type="ORF">JYZ213_LOCUS46719</name>
    <name evidence="3" type="ORF">OXD698_LOCUS50747</name>
</gene>
<organism evidence="3 4">
    <name type="scientific">Adineta steineri</name>
    <dbReference type="NCBI Taxonomy" id="433720"/>
    <lineage>
        <taxon>Eukaryota</taxon>
        <taxon>Metazoa</taxon>
        <taxon>Spiralia</taxon>
        <taxon>Gnathifera</taxon>
        <taxon>Rotifera</taxon>
        <taxon>Eurotatoria</taxon>
        <taxon>Bdelloidea</taxon>
        <taxon>Adinetida</taxon>
        <taxon>Adinetidae</taxon>
        <taxon>Adineta</taxon>
    </lineage>
</organism>
<dbReference type="AlphaFoldDB" id="A0A820NFX0"/>
<sequence length="158" mass="17769">KPFPFVYTGPLRPAYVTPRRLIPDNVPKPDYALSGEPASEYKVRGSTAIYINNDKEIKAMRVSCALGRKALDLAHSLIKPGVTTDYIDEKVHEFIISQNAYPSPLNYRWFPKSCCTSVNEVICHGIPDCRELQDGDIVNVDISVYYQGMHSDLNETFA</sequence>
<dbReference type="GO" id="GO:0070006">
    <property type="term" value="F:metalloaminopeptidase activity"/>
    <property type="evidence" value="ECO:0007669"/>
    <property type="project" value="TreeGrafter"/>
</dbReference>
<dbReference type="PANTHER" id="PTHR43330:SF7">
    <property type="entry name" value="METHIONINE AMINOPEPTIDASE 1"/>
    <property type="match status" value="1"/>
</dbReference>
<dbReference type="PANTHER" id="PTHR43330">
    <property type="entry name" value="METHIONINE AMINOPEPTIDASE"/>
    <property type="match status" value="1"/>
</dbReference>
<evidence type="ECO:0000259" key="1">
    <source>
        <dbReference type="Pfam" id="PF00557"/>
    </source>
</evidence>
<dbReference type="InterPro" id="IPR036005">
    <property type="entry name" value="Creatinase/aminopeptidase-like"/>
</dbReference>
<evidence type="ECO:0000313" key="2">
    <source>
        <dbReference type="EMBL" id="CAF1558059.1"/>
    </source>
</evidence>
<dbReference type="InterPro" id="IPR000994">
    <property type="entry name" value="Pept_M24"/>
</dbReference>